<sequence length="390" mass="39798">MNAVLRATPLWTLMLMLAACGGGGDSSTGSETAAATSGSTSGSNVDSSAGGAVAAAEGVSEIAAATAAAPTLAQRKAAATKVAGKDASCTSLTPFYWEIGNATGKQASGTGGAVTSTNKAPTATTLMPVASASKWVFASTVIEQTAGSLSANDVALLSMRGGYNNFDSCSNTGTVASCLKEPGRFGGTNGDHIAAQDGKFSYGGGHMQVLGNARGLGPDNNSLLASALRSQRGMSNSMSYINPQLAGGLATTATGYASFLRQILDGSYASTAKSLGTQATCTHTNGSDCTTAIFSPINQSRPGGPNDISDERWHYSLGHWVEDDPTVGDGAFSSPGRFGFYPWIDKSKAWYGVLARTDSVNVNSTDPKKAPYNTSMQCGRKIRAAWVKGS</sequence>
<protein>
    <submittedName>
        <fullName evidence="3">Uncharacterized protein</fullName>
    </submittedName>
</protein>
<keyword evidence="4" id="KW-1185">Reference proteome</keyword>
<evidence type="ECO:0000256" key="1">
    <source>
        <dbReference type="SAM" id="MobiDB-lite"/>
    </source>
</evidence>
<dbReference type="Proteomes" id="UP001500279">
    <property type="component" value="Unassembled WGS sequence"/>
</dbReference>
<accession>A0ABP3VAZ3</accession>
<evidence type="ECO:0000313" key="3">
    <source>
        <dbReference type="EMBL" id="GAA0751936.1"/>
    </source>
</evidence>
<name>A0ABP3VAZ3_9BURK</name>
<dbReference type="Gene3D" id="3.40.710.10">
    <property type="entry name" value="DD-peptidase/beta-lactamase superfamily"/>
    <property type="match status" value="1"/>
</dbReference>
<feature type="signal peptide" evidence="2">
    <location>
        <begin position="1"/>
        <end position="18"/>
    </location>
</feature>
<gene>
    <name evidence="3" type="ORF">GCM10009107_25220</name>
</gene>
<evidence type="ECO:0000313" key="4">
    <source>
        <dbReference type="Proteomes" id="UP001500279"/>
    </source>
</evidence>
<dbReference type="RefSeq" id="WP_141288221.1">
    <property type="nucleotide sequence ID" value="NZ_BAAAEW010000014.1"/>
</dbReference>
<dbReference type="PROSITE" id="PS51257">
    <property type="entry name" value="PROKAR_LIPOPROTEIN"/>
    <property type="match status" value="1"/>
</dbReference>
<dbReference type="EMBL" id="BAAAEW010000014">
    <property type="protein sequence ID" value="GAA0751936.1"/>
    <property type="molecule type" value="Genomic_DNA"/>
</dbReference>
<keyword evidence="2" id="KW-0732">Signal</keyword>
<evidence type="ECO:0000256" key="2">
    <source>
        <dbReference type="SAM" id="SignalP"/>
    </source>
</evidence>
<dbReference type="InterPro" id="IPR012338">
    <property type="entry name" value="Beta-lactam/transpept-like"/>
</dbReference>
<reference evidence="4" key="1">
    <citation type="journal article" date="2019" name="Int. J. Syst. Evol. Microbiol.">
        <title>The Global Catalogue of Microorganisms (GCM) 10K type strain sequencing project: providing services to taxonomists for standard genome sequencing and annotation.</title>
        <authorList>
            <consortium name="The Broad Institute Genomics Platform"/>
            <consortium name="The Broad Institute Genome Sequencing Center for Infectious Disease"/>
            <person name="Wu L."/>
            <person name="Ma J."/>
        </authorList>
    </citation>
    <scope>NUCLEOTIDE SEQUENCE [LARGE SCALE GENOMIC DNA]</scope>
    <source>
        <strain evidence="4">JCM 15503</strain>
    </source>
</reference>
<proteinExistence type="predicted"/>
<feature type="region of interest" description="Disordered" evidence="1">
    <location>
        <begin position="28"/>
        <end position="47"/>
    </location>
</feature>
<comment type="caution">
    <text evidence="3">The sequence shown here is derived from an EMBL/GenBank/DDBJ whole genome shotgun (WGS) entry which is preliminary data.</text>
</comment>
<feature type="chain" id="PRO_5045745139" evidence="2">
    <location>
        <begin position="19"/>
        <end position="390"/>
    </location>
</feature>
<dbReference type="SUPFAM" id="SSF56601">
    <property type="entry name" value="beta-lactamase/transpeptidase-like"/>
    <property type="match status" value="1"/>
</dbReference>
<organism evidence="3 4">
    <name type="scientific">Ideonella azotifigens</name>
    <dbReference type="NCBI Taxonomy" id="513160"/>
    <lineage>
        <taxon>Bacteria</taxon>
        <taxon>Pseudomonadati</taxon>
        <taxon>Pseudomonadota</taxon>
        <taxon>Betaproteobacteria</taxon>
        <taxon>Burkholderiales</taxon>
        <taxon>Sphaerotilaceae</taxon>
        <taxon>Ideonella</taxon>
    </lineage>
</organism>